<keyword evidence="3" id="KW-1185">Reference proteome</keyword>
<dbReference type="SUPFAM" id="SSF52047">
    <property type="entry name" value="RNI-like"/>
    <property type="match status" value="1"/>
</dbReference>
<dbReference type="CDD" id="cd09917">
    <property type="entry name" value="F-box_SF"/>
    <property type="match status" value="1"/>
</dbReference>
<dbReference type="InterPro" id="IPR036047">
    <property type="entry name" value="F-box-like_dom_sf"/>
</dbReference>
<dbReference type="GO" id="GO:0019005">
    <property type="term" value="C:SCF ubiquitin ligase complex"/>
    <property type="evidence" value="ECO:0007669"/>
    <property type="project" value="TreeGrafter"/>
</dbReference>
<reference evidence="2" key="1">
    <citation type="submission" date="2022-07" db="EMBL/GenBank/DDBJ databases">
        <title>Phylogenomic reconstructions and comparative analyses of Kickxellomycotina fungi.</title>
        <authorList>
            <person name="Reynolds N.K."/>
            <person name="Stajich J.E."/>
            <person name="Barry K."/>
            <person name="Grigoriev I.V."/>
            <person name="Crous P."/>
            <person name="Smith M.E."/>
        </authorList>
    </citation>
    <scope>NUCLEOTIDE SEQUENCE</scope>
    <source>
        <strain evidence="2">RSA 1196</strain>
    </source>
</reference>
<organism evidence="2 3">
    <name type="scientific">Dispira parvispora</name>
    <dbReference type="NCBI Taxonomy" id="1520584"/>
    <lineage>
        <taxon>Eukaryota</taxon>
        <taxon>Fungi</taxon>
        <taxon>Fungi incertae sedis</taxon>
        <taxon>Zoopagomycota</taxon>
        <taxon>Kickxellomycotina</taxon>
        <taxon>Dimargaritomycetes</taxon>
        <taxon>Dimargaritales</taxon>
        <taxon>Dimargaritaceae</taxon>
        <taxon>Dispira</taxon>
    </lineage>
</organism>
<dbReference type="Gene3D" id="3.80.10.10">
    <property type="entry name" value="Ribonuclease Inhibitor"/>
    <property type="match status" value="2"/>
</dbReference>
<dbReference type="PANTHER" id="PTHR13318">
    <property type="entry name" value="PARTNER OF PAIRED, ISOFORM B-RELATED"/>
    <property type="match status" value="1"/>
</dbReference>
<dbReference type="SUPFAM" id="SSF81383">
    <property type="entry name" value="F-box domain"/>
    <property type="match status" value="1"/>
</dbReference>
<dbReference type="InterPro" id="IPR032675">
    <property type="entry name" value="LRR_dom_sf"/>
</dbReference>
<name>A0A9W8AWF4_9FUNG</name>
<dbReference type="InterPro" id="IPR006553">
    <property type="entry name" value="Leu-rich_rpt_Cys-con_subtyp"/>
</dbReference>
<dbReference type="SMART" id="SM00367">
    <property type="entry name" value="LRR_CC"/>
    <property type="match status" value="6"/>
</dbReference>
<dbReference type="OrthoDB" id="421226at2759"/>
<evidence type="ECO:0000259" key="1">
    <source>
        <dbReference type="Pfam" id="PF12937"/>
    </source>
</evidence>
<gene>
    <name evidence="2" type="ORF">IWQ62_002080</name>
</gene>
<dbReference type="Proteomes" id="UP001150925">
    <property type="component" value="Unassembled WGS sequence"/>
</dbReference>
<evidence type="ECO:0000313" key="3">
    <source>
        <dbReference type="Proteomes" id="UP001150925"/>
    </source>
</evidence>
<protein>
    <recommendedName>
        <fullName evidence="1">F-box domain-containing protein</fullName>
    </recommendedName>
</protein>
<accession>A0A9W8AWF4</accession>
<dbReference type="InterPro" id="IPR001810">
    <property type="entry name" value="F-box_dom"/>
</dbReference>
<dbReference type="Gene3D" id="1.20.1280.50">
    <property type="match status" value="1"/>
</dbReference>
<dbReference type="Pfam" id="PF12937">
    <property type="entry name" value="F-box-like"/>
    <property type="match status" value="1"/>
</dbReference>
<dbReference type="AlphaFoldDB" id="A0A9W8AWF4"/>
<proteinExistence type="predicted"/>
<sequence>MRGLASLLRWTTSVANSILYYSIGQGTKPRIRFTKLPLVGLVRFVYQLCQEEYTGHHVGYFWDRLAQVVTPGLYHGENTGRNCNTSPRSSKTPRSCHKTYLALPFRSGSRVSRKALGSLWRHGPGAVERNVLQNPKVCARGLWAWWARVWDQSPPCRITYTFRRVPPAVRRLPGDVLQKIFLQLDNVQDVVHCAQVSQTWRQVAFPLIRRGPLVYPPIQHTSSHIFWLESLYQRYAPVIVQQNVQSFLQRYPLPGLRHLTTIPVLNSAGLPHSWLLADYGYFVRSMDLSRGSARVTDNTLEFLAQYCPNLVNLDLSDCYRLTTRAFQRYVASVNQLRNLTLDRCPWVEDSTIAALAQSPNRIYAISVVDATRMTDQGFGALMKYQSELRKIIIAGCTGCQSTALQSLGRHCRKLQWVDLSRLPYLKHQEVVQLVTYCTDLKRLNLAQSGAQHSPHVTHHSDIRQPWYLSQALGHPQCINDTTLRTMATQCPNLRVLDLSYIHTISNQAIHAIADGCPRLGSLNIIGCLNINHHILQTLSHSRQRLGQRLYVTLGDSPAITEEDIAHLAQNPSYGLPQWHRTILDHQSLQEFMDTQLTRL</sequence>
<comment type="caution">
    <text evidence="2">The sequence shown here is derived from an EMBL/GenBank/DDBJ whole genome shotgun (WGS) entry which is preliminary data.</text>
</comment>
<evidence type="ECO:0000313" key="2">
    <source>
        <dbReference type="EMBL" id="KAJ1967069.1"/>
    </source>
</evidence>
<dbReference type="EMBL" id="JANBPY010000400">
    <property type="protein sequence ID" value="KAJ1967069.1"/>
    <property type="molecule type" value="Genomic_DNA"/>
</dbReference>
<dbReference type="GO" id="GO:0031146">
    <property type="term" value="P:SCF-dependent proteasomal ubiquitin-dependent protein catabolic process"/>
    <property type="evidence" value="ECO:0007669"/>
    <property type="project" value="TreeGrafter"/>
</dbReference>
<feature type="domain" description="F-box" evidence="1">
    <location>
        <begin position="170"/>
        <end position="205"/>
    </location>
</feature>